<dbReference type="PROSITE" id="PS50157">
    <property type="entry name" value="ZINC_FINGER_C2H2_2"/>
    <property type="match status" value="7"/>
</dbReference>
<dbReference type="GO" id="GO:0008170">
    <property type="term" value="F:N-methyltransferase activity"/>
    <property type="evidence" value="ECO:0007669"/>
    <property type="project" value="UniProtKB-ARBA"/>
</dbReference>
<dbReference type="GO" id="GO:0010468">
    <property type="term" value="P:regulation of gene expression"/>
    <property type="evidence" value="ECO:0007669"/>
    <property type="project" value="TreeGrafter"/>
</dbReference>
<feature type="domain" description="C2H2-type" evidence="12">
    <location>
        <begin position="687"/>
        <end position="714"/>
    </location>
</feature>
<keyword evidence="5" id="KW-0862">Zinc</keyword>
<evidence type="ECO:0000256" key="6">
    <source>
        <dbReference type="ARBA" id="ARBA00023015"/>
    </source>
</evidence>
<feature type="region of interest" description="Disordered" evidence="11">
    <location>
        <begin position="1"/>
        <end position="30"/>
    </location>
</feature>
<feature type="domain" description="C2H2-type" evidence="12">
    <location>
        <begin position="651"/>
        <end position="678"/>
    </location>
</feature>
<feature type="region of interest" description="Disordered" evidence="11">
    <location>
        <begin position="539"/>
        <end position="562"/>
    </location>
</feature>
<evidence type="ECO:0000256" key="2">
    <source>
        <dbReference type="ARBA" id="ARBA00022723"/>
    </source>
</evidence>
<evidence type="ECO:0000256" key="11">
    <source>
        <dbReference type="SAM" id="MobiDB-lite"/>
    </source>
</evidence>
<dbReference type="Proteomes" id="UP000694846">
    <property type="component" value="Unplaced"/>
</dbReference>
<accession>A0A8B8GB86</accession>
<dbReference type="GO" id="GO:0008276">
    <property type="term" value="F:protein methyltransferase activity"/>
    <property type="evidence" value="ECO:0007669"/>
    <property type="project" value="UniProtKB-ARBA"/>
</dbReference>
<feature type="domain" description="C2H2-type" evidence="12">
    <location>
        <begin position="773"/>
        <end position="801"/>
    </location>
</feature>
<dbReference type="SMART" id="SM00355">
    <property type="entry name" value="ZnF_C2H2"/>
    <property type="match status" value="11"/>
</dbReference>
<feature type="compositionally biased region" description="Polar residues" evidence="11">
    <location>
        <begin position="543"/>
        <end position="562"/>
    </location>
</feature>
<keyword evidence="6" id="KW-0805">Transcription regulation</keyword>
<feature type="domain" description="C2H2-type" evidence="12">
    <location>
        <begin position="829"/>
        <end position="857"/>
    </location>
</feature>
<dbReference type="GO" id="GO:0005634">
    <property type="term" value="C:nucleus"/>
    <property type="evidence" value="ECO:0007669"/>
    <property type="project" value="UniProtKB-SubCell"/>
</dbReference>
<keyword evidence="3" id="KW-0677">Repeat</keyword>
<feature type="domain" description="C2H2-type" evidence="12">
    <location>
        <begin position="993"/>
        <end position="1021"/>
    </location>
</feature>
<keyword evidence="7" id="KW-0238">DNA-binding</keyword>
<protein>
    <submittedName>
        <fullName evidence="15">PR domain zinc finger protein 10-like</fullName>
    </submittedName>
</protein>
<evidence type="ECO:0000259" key="12">
    <source>
        <dbReference type="PROSITE" id="PS50157"/>
    </source>
</evidence>
<feature type="domain" description="C2H2-type" evidence="12">
    <location>
        <begin position="801"/>
        <end position="828"/>
    </location>
</feature>
<evidence type="ECO:0000256" key="7">
    <source>
        <dbReference type="ARBA" id="ARBA00023125"/>
    </source>
</evidence>
<sequence>MDLKQGSSTDWCQDDFDQDDINRPGPSGLKDNTGHFLIGGMKFKNIDFIKDTFTDDNIVLTDTNGRPYDVLTNSDMTSMTVLDNHQPTDYGMTKHPQTVMLPEYTNMSEVATLVSMPEQYFQNDLYHLKPNNMHQVSNTHSVMDNLSHDNSLVQIDQLSFIPKQTNNFVNNMGSNQDMILETGNNRFLFSENGASYIEVTLKENNVLSNDENEYYVVPQSRSAQDNHIAQKIVSMDDLSLLSSPKSHHNVELLVNHEELVDDIDTCDIAVVDESQIPLNTSNLKDRIDEGSQSVSLDVDHHQQHTSGFQRMSKETIEKIAEEFVRQPQCIDEDISINFISRINKKSTSEIEYWCEDCNKLYQNESNCPIHQVSSIIDLAVQTRARASLPATHLRIMKIKTDENKFGVFARKTIQKRTQFGPLEGIIIKDEECTEELTNEEFKYLLEVNKQFRRIDVSSEDNSNWMSFVRPAKSKHEQNMIVDQIGDYLYFTTTRAIYQREELLVGYSTFYAHKRGLHLLPTGLENNHGISRKTFKSMKITHGPNKQSDSSKNTSMNRGTMMKTSPISCKHMKIRKLSNRFGKNSTQCNMCINAQNNSRNAFRTKLRSNSSIKNIWVCVACDLKFLKRETILIHSKLHEDEFDVEQVTLTNTTCPECSSEFHHAEELIKHVYVHSYADKELILSGTIYNCYLCDRRYRNAIHLKAHQTKHKENELKPYKCNMCDKRFMNTVVLTCHVRTHFEGVIYDCPMCRLTFVDLKSLRGHVYSHAVNNIFYCPMCPLQFNTYKLIRKHIRARHHGIEFGCEYCSSSFNSRFNLNLHMLKHSDQRDFLCTMCGKQYKRKDKLKIHMNKIHFSKKKPSKTQLKLEARLEKRAKQIQLKTTKSMLEYENSEFRCEKCLVGFKRRGVFVNHLVLRHPEINLDSVPSLNLPVVAKTKMYMCLYCDKMYKTNAKRKSHIIKNHPDCELPEKPTDKTVIIDDGPSDPASSTNTSRVHSCQWCYKQYMLKNKLLRHQRANHYHLLPPSLQEPQPSKRLGNKTKKTEQPVFESNQQPQTVNIQFTDTDGFELTATDIQLDNPIEPGSIIAIKRPIKNNSEFVSQAMRDLGISTVDDVLNEEQYYRILDTQGDVAYAQPIDPTIALLSFDGHTIQQVLSSGASAPAAVSHSATVPPTTVHQHQSLHPIAAAHPSQAQLLSSSDVIAVSTESGVIDRLKF</sequence>
<proteinExistence type="predicted"/>
<dbReference type="RefSeq" id="XP_025420017.1">
    <property type="nucleotide sequence ID" value="XM_025564232.1"/>
</dbReference>
<feature type="region of interest" description="Disordered" evidence="11">
    <location>
        <begin position="1020"/>
        <end position="1048"/>
    </location>
</feature>
<keyword evidence="9" id="KW-0539">Nucleus</keyword>
<dbReference type="Pfam" id="PF21549">
    <property type="entry name" value="PRDM2_PR"/>
    <property type="match status" value="1"/>
</dbReference>
<dbReference type="GeneID" id="112690264"/>
<reference evidence="15" key="1">
    <citation type="submission" date="2025-08" db="UniProtKB">
        <authorList>
            <consortium name="RefSeq"/>
        </authorList>
    </citation>
    <scope>IDENTIFICATION</scope>
    <source>
        <tissue evidence="15">Whole body</tissue>
    </source>
</reference>
<dbReference type="PANTHER" id="PTHR16515">
    <property type="entry name" value="PR DOMAIN ZINC FINGER PROTEIN"/>
    <property type="match status" value="1"/>
</dbReference>
<keyword evidence="14" id="KW-1185">Reference proteome</keyword>
<dbReference type="Pfam" id="PF00096">
    <property type="entry name" value="zf-C2H2"/>
    <property type="match status" value="1"/>
</dbReference>
<evidence type="ECO:0000256" key="3">
    <source>
        <dbReference type="ARBA" id="ARBA00022737"/>
    </source>
</evidence>
<dbReference type="GO" id="GO:0008270">
    <property type="term" value="F:zinc ion binding"/>
    <property type="evidence" value="ECO:0007669"/>
    <property type="project" value="UniProtKB-KW"/>
</dbReference>
<dbReference type="PROSITE" id="PS50280">
    <property type="entry name" value="SET"/>
    <property type="match status" value="1"/>
</dbReference>
<evidence type="ECO:0000256" key="10">
    <source>
        <dbReference type="PROSITE-ProRule" id="PRU00042"/>
    </source>
</evidence>
<keyword evidence="4 10" id="KW-0863">Zinc-finger</keyword>
<dbReference type="Gene3D" id="3.30.160.60">
    <property type="entry name" value="Classic Zinc Finger"/>
    <property type="match status" value="5"/>
</dbReference>
<feature type="domain" description="C2H2-type" evidence="12">
    <location>
        <begin position="717"/>
        <end position="739"/>
    </location>
</feature>
<dbReference type="InterPro" id="IPR001214">
    <property type="entry name" value="SET_dom"/>
</dbReference>
<dbReference type="SUPFAM" id="SSF57667">
    <property type="entry name" value="beta-beta-alpha zinc fingers"/>
    <property type="match status" value="3"/>
</dbReference>
<dbReference type="SUPFAM" id="SSF82199">
    <property type="entry name" value="SET domain"/>
    <property type="match status" value="1"/>
</dbReference>
<name>A0A8B8GB86_9HEMI</name>
<organism evidence="14 15">
    <name type="scientific">Sipha flava</name>
    <name type="common">yellow sugarcane aphid</name>
    <dbReference type="NCBI Taxonomy" id="143950"/>
    <lineage>
        <taxon>Eukaryota</taxon>
        <taxon>Metazoa</taxon>
        <taxon>Ecdysozoa</taxon>
        <taxon>Arthropoda</taxon>
        <taxon>Hexapoda</taxon>
        <taxon>Insecta</taxon>
        <taxon>Pterygota</taxon>
        <taxon>Neoptera</taxon>
        <taxon>Paraneoptera</taxon>
        <taxon>Hemiptera</taxon>
        <taxon>Sternorrhyncha</taxon>
        <taxon>Aphidomorpha</taxon>
        <taxon>Aphidoidea</taxon>
        <taxon>Aphididae</taxon>
        <taxon>Sipha</taxon>
    </lineage>
</organism>
<dbReference type="Gene3D" id="2.170.270.10">
    <property type="entry name" value="SET domain"/>
    <property type="match status" value="1"/>
</dbReference>
<dbReference type="PROSITE" id="PS00028">
    <property type="entry name" value="ZINC_FINGER_C2H2_1"/>
    <property type="match status" value="11"/>
</dbReference>
<dbReference type="OrthoDB" id="3535323at2759"/>
<keyword evidence="2" id="KW-0479">Metal-binding</keyword>
<evidence type="ECO:0000313" key="15">
    <source>
        <dbReference type="RefSeq" id="XP_025420017.1"/>
    </source>
</evidence>
<dbReference type="InterPro" id="IPR050331">
    <property type="entry name" value="Zinc_finger"/>
</dbReference>
<dbReference type="InterPro" id="IPR013087">
    <property type="entry name" value="Znf_C2H2_type"/>
</dbReference>
<dbReference type="FunFam" id="3.30.160.60:FF:000100">
    <property type="entry name" value="Zinc finger 45-like"/>
    <property type="match status" value="1"/>
</dbReference>
<evidence type="ECO:0000259" key="13">
    <source>
        <dbReference type="PROSITE" id="PS50280"/>
    </source>
</evidence>
<evidence type="ECO:0000313" key="14">
    <source>
        <dbReference type="Proteomes" id="UP000694846"/>
    </source>
</evidence>
<gene>
    <name evidence="15" type="primary">LOC112690264</name>
</gene>
<keyword evidence="8" id="KW-0804">Transcription</keyword>
<feature type="compositionally biased region" description="Low complexity" evidence="11">
    <location>
        <begin position="1020"/>
        <end position="1030"/>
    </location>
</feature>
<evidence type="ECO:0000256" key="9">
    <source>
        <dbReference type="ARBA" id="ARBA00023242"/>
    </source>
</evidence>
<dbReference type="PANTHER" id="PTHR16515:SF2">
    <property type="entry name" value="PR DOMAIN ZINC FINGER PROTEIN 4"/>
    <property type="match status" value="1"/>
</dbReference>
<feature type="domain" description="SET" evidence="13">
    <location>
        <begin position="391"/>
        <end position="507"/>
    </location>
</feature>
<evidence type="ECO:0000256" key="8">
    <source>
        <dbReference type="ARBA" id="ARBA00023163"/>
    </source>
</evidence>
<dbReference type="GO" id="GO:0008757">
    <property type="term" value="F:S-adenosylmethionine-dependent methyltransferase activity"/>
    <property type="evidence" value="ECO:0007669"/>
    <property type="project" value="UniProtKB-ARBA"/>
</dbReference>
<dbReference type="AlphaFoldDB" id="A0A8B8GB86"/>
<dbReference type="InterPro" id="IPR046341">
    <property type="entry name" value="SET_dom_sf"/>
</dbReference>
<dbReference type="InterPro" id="IPR036236">
    <property type="entry name" value="Znf_C2H2_sf"/>
</dbReference>
<evidence type="ECO:0000256" key="5">
    <source>
        <dbReference type="ARBA" id="ARBA00022833"/>
    </source>
</evidence>
<evidence type="ECO:0000256" key="1">
    <source>
        <dbReference type="ARBA" id="ARBA00004123"/>
    </source>
</evidence>
<comment type="subcellular location">
    <subcellularLocation>
        <location evidence="1">Nucleus</location>
    </subcellularLocation>
</comment>
<evidence type="ECO:0000256" key="4">
    <source>
        <dbReference type="ARBA" id="ARBA00022771"/>
    </source>
</evidence>